<evidence type="ECO:0000256" key="3">
    <source>
        <dbReference type="ARBA" id="ARBA00022448"/>
    </source>
</evidence>
<dbReference type="InterPro" id="IPR027417">
    <property type="entry name" value="P-loop_NTPase"/>
</dbReference>
<dbReference type="Proteomes" id="UP001216674">
    <property type="component" value="Unassembled WGS sequence"/>
</dbReference>
<keyword evidence="6" id="KW-0547">Nucleotide-binding</keyword>
<dbReference type="CDD" id="cd03262">
    <property type="entry name" value="ABC_HisP_GlnQ"/>
    <property type="match status" value="1"/>
</dbReference>
<evidence type="ECO:0000313" key="12">
    <source>
        <dbReference type="Proteomes" id="UP001216674"/>
    </source>
</evidence>
<dbReference type="PANTHER" id="PTHR43166:SF9">
    <property type="entry name" value="GLUTAMATE_ASPARTATE IMPORT ATP-BINDING PROTEIN GLTL"/>
    <property type="match status" value="1"/>
</dbReference>
<dbReference type="InterPro" id="IPR050086">
    <property type="entry name" value="MetN_ABC_transporter-like"/>
</dbReference>
<keyword evidence="12" id="KW-1185">Reference proteome</keyword>
<comment type="caution">
    <text evidence="11">The sequence shown here is derived from an EMBL/GenBank/DDBJ whole genome shotgun (WGS) entry which is preliminary data.</text>
</comment>
<dbReference type="RefSeq" id="WP_276268246.1">
    <property type="nucleotide sequence ID" value="NZ_JARJLM010000574.1"/>
</dbReference>
<evidence type="ECO:0000256" key="2">
    <source>
        <dbReference type="ARBA" id="ARBA00005417"/>
    </source>
</evidence>
<keyword evidence="5" id="KW-0997">Cell inner membrane</keyword>
<evidence type="ECO:0000313" key="11">
    <source>
        <dbReference type="EMBL" id="MDF3838257.1"/>
    </source>
</evidence>
<evidence type="ECO:0000259" key="10">
    <source>
        <dbReference type="PROSITE" id="PS50893"/>
    </source>
</evidence>
<dbReference type="InterPro" id="IPR017871">
    <property type="entry name" value="ABC_transporter-like_CS"/>
</dbReference>
<comment type="similarity">
    <text evidence="2">Belongs to the ABC transporter superfamily.</text>
</comment>
<dbReference type="EMBL" id="JARJLM010000574">
    <property type="protein sequence ID" value="MDF3838257.1"/>
    <property type="molecule type" value="Genomic_DNA"/>
</dbReference>
<evidence type="ECO:0000256" key="1">
    <source>
        <dbReference type="ARBA" id="ARBA00004202"/>
    </source>
</evidence>
<gene>
    <name evidence="11" type="ORF">P3W85_35800</name>
</gene>
<dbReference type="InterPro" id="IPR003593">
    <property type="entry name" value="AAA+_ATPase"/>
</dbReference>
<dbReference type="Gene3D" id="3.40.50.300">
    <property type="entry name" value="P-loop containing nucleotide triphosphate hydrolases"/>
    <property type="match status" value="1"/>
</dbReference>
<comment type="subcellular location">
    <subcellularLocation>
        <location evidence="1">Cell membrane</location>
        <topology evidence="1">Peripheral membrane protein</topology>
    </subcellularLocation>
</comment>
<dbReference type="SMART" id="SM00382">
    <property type="entry name" value="AAA"/>
    <property type="match status" value="1"/>
</dbReference>
<keyword evidence="4" id="KW-1003">Cell membrane</keyword>
<protein>
    <submittedName>
        <fullName evidence="11">Amino acid ABC transporter ATP-binding protein</fullName>
    </submittedName>
</protein>
<sequence length="240" mass="25817">MIVASNVQKSFGSLKVLKGVNLTVEEGEVVCLIGASGSGKSTFLRCLNCLEQADTGEITVDGQNILAKGVNIDQLRRKIGMVFQGFNLFPNMSVLENIILGPTHLLGTDRAEAVRQAEALLASVGLSDKANINPQKLSGGQKQRAAIARAVAMNPRVMLFDEPTSALDPEMVSEVLDVIRGLARKGMTMVLVTHEMGFAREAAQRVAFMHGGQILEIGSPAEVFGNPREARTREFLSKVL</sequence>
<dbReference type="PROSITE" id="PS00211">
    <property type="entry name" value="ABC_TRANSPORTER_1"/>
    <property type="match status" value="1"/>
</dbReference>
<evidence type="ECO:0000256" key="8">
    <source>
        <dbReference type="ARBA" id="ARBA00022970"/>
    </source>
</evidence>
<proteinExistence type="inferred from homology"/>
<dbReference type="Pfam" id="PF00005">
    <property type="entry name" value="ABC_tran"/>
    <property type="match status" value="1"/>
</dbReference>
<evidence type="ECO:0000256" key="5">
    <source>
        <dbReference type="ARBA" id="ARBA00022519"/>
    </source>
</evidence>
<evidence type="ECO:0000256" key="4">
    <source>
        <dbReference type="ARBA" id="ARBA00022475"/>
    </source>
</evidence>
<dbReference type="InterPro" id="IPR003439">
    <property type="entry name" value="ABC_transporter-like_ATP-bd"/>
</dbReference>
<organism evidence="11 12">
    <name type="scientific">Cupriavidus basilensis</name>
    <dbReference type="NCBI Taxonomy" id="68895"/>
    <lineage>
        <taxon>Bacteria</taxon>
        <taxon>Pseudomonadati</taxon>
        <taxon>Pseudomonadota</taxon>
        <taxon>Betaproteobacteria</taxon>
        <taxon>Burkholderiales</taxon>
        <taxon>Burkholderiaceae</taxon>
        <taxon>Cupriavidus</taxon>
    </lineage>
</organism>
<name>A0ABT6B191_9BURK</name>
<evidence type="ECO:0000256" key="7">
    <source>
        <dbReference type="ARBA" id="ARBA00022840"/>
    </source>
</evidence>
<evidence type="ECO:0000256" key="9">
    <source>
        <dbReference type="ARBA" id="ARBA00023136"/>
    </source>
</evidence>
<dbReference type="SUPFAM" id="SSF52540">
    <property type="entry name" value="P-loop containing nucleoside triphosphate hydrolases"/>
    <property type="match status" value="1"/>
</dbReference>
<keyword evidence="7 11" id="KW-0067">ATP-binding</keyword>
<evidence type="ECO:0000256" key="6">
    <source>
        <dbReference type="ARBA" id="ARBA00022741"/>
    </source>
</evidence>
<dbReference type="PROSITE" id="PS50893">
    <property type="entry name" value="ABC_TRANSPORTER_2"/>
    <property type="match status" value="1"/>
</dbReference>
<accession>A0ABT6B191</accession>
<keyword evidence="8" id="KW-0029">Amino-acid transport</keyword>
<reference evidence="11 12" key="1">
    <citation type="submission" date="2023-03" db="EMBL/GenBank/DDBJ databases">
        <title>Draft assemblies of triclosan tolerant bacteria isolated from returned activated sludge.</title>
        <authorList>
            <person name="Van Hamelsveld S."/>
        </authorList>
    </citation>
    <scope>NUCLEOTIDE SEQUENCE [LARGE SCALE GENOMIC DNA]</scope>
    <source>
        <strain evidence="11 12">GW210010_S58</strain>
    </source>
</reference>
<dbReference type="PANTHER" id="PTHR43166">
    <property type="entry name" value="AMINO ACID IMPORT ATP-BINDING PROTEIN"/>
    <property type="match status" value="1"/>
</dbReference>
<keyword evidence="9" id="KW-0472">Membrane</keyword>
<dbReference type="PIRSF" id="PIRSF039085">
    <property type="entry name" value="ABC_ATPase_HisP"/>
    <property type="match status" value="1"/>
</dbReference>
<feature type="domain" description="ABC transporter" evidence="10">
    <location>
        <begin position="2"/>
        <end position="236"/>
    </location>
</feature>
<dbReference type="GO" id="GO:0005524">
    <property type="term" value="F:ATP binding"/>
    <property type="evidence" value="ECO:0007669"/>
    <property type="project" value="UniProtKB-KW"/>
</dbReference>
<keyword evidence="3" id="KW-0813">Transport</keyword>
<dbReference type="InterPro" id="IPR030679">
    <property type="entry name" value="ABC_ATPase_HisP-typ"/>
</dbReference>